<accession>A0A859QEA5</accession>
<protein>
    <submittedName>
        <fullName evidence="1">Uncharacterized protein</fullName>
    </submittedName>
</protein>
<proteinExistence type="predicted"/>
<dbReference type="Proteomes" id="UP000510721">
    <property type="component" value="Chromosome"/>
</dbReference>
<evidence type="ECO:0000313" key="1">
    <source>
        <dbReference type="EMBL" id="QLL61224.1"/>
    </source>
</evidence>
<gene>
    <name evidence="1" type="ORF">FKV68_07045</name>
</gene>
<reference evidence="1 2" key="1">
    <citation type="submission" date="2019-06" db="EMBL/GenBank/DDBJ databases">
        <title>Complete genome sequence of Ensifer mexicanus ITTG R7 isolated from nodules of Acacia angustissima (Mill.) Kuntze.</title>
        <authorList>
            <person name="Rincon-Rosales R."/>
            <person name="Rogel M.A."/>
            <person name="Guerrero G."/>
            <person name="Rincon-Molina C.I."/>
            <person name="Lopez-Lopez A."/>
            <person name="Martinez-Romero E."/>
        </authorList>
    </citation>
    <scope>NUCLEOTIDE SEQUENCE [LARGE SCALE GENOMIC DNA]</scope>
    <source>
        <strain evidence="1 2">ITTG R7</strain>
    </source>
</reference>
<dbReference type="KEGG" id="emx:FKV68_07045"/>
<dbReference type="AlphaFoldDB" id="A0A859QEA5"/>
<dbReference type="RefSeq" id="WP_180940809.1">
    <property type="nucleotide sequence ID" value="NZ_CP041238.1"/>
</dbReference>
<sequence length="202" mass="21226">MPPTWSSAGLGYGLFTRLREEDRRLRRPLSVLYMFAVATAAGVCASVVGAFASVYFFGEPAWTAYLSWLTTDLVNYTVVVPVFQTMPSLVRRSRRAAFLKHGQALAAHPLPLILLALSCGAALIVGGPGAIAFPVPALIWCALSYGLFATTTLTMIVSLLTQVAVASGALRLGVSGIAEATLTSTRLGITLLALGPLTVASI</sequence>
<evidence type="ECO:0000313" key="2">
    <source>
        <dbReference type="Proteomes" id="UP000510721"/>
    </source>
</evidence>
<name>A0A859QEA5_9HYPH</name>
<organism evidence="1 2">
    <name type="scientific">Sinorhizobium mexicanum</name>
    <dbReference type="NCBI Taxonomy" id="375549"/>
    <lineage>
        <taxon>Bacteria</taxon>
        <taxon>Pseudomonadati</taxon>
        <taxon>Pseudomonadota</taxon>
        <taxon>Alphaproteobacteria</taxon>
        <taxon>Hyphomicrobiales</taxon>
        <taxon>Rhizobiaceae</taxon>
        <taxon>Sinorhizobium/Ensifer group</taxon>
        <taxon>Sinorhizobium</taxon>
    </lineage>
</organism>
<dbReference type="EMBL" id="CP041238">
    <property type="protein sequence ID" value="QLL61224.1"/>
    <property type="molecule type" value="Genomic_DNA"/>
</dbReference>
<keyword evidence="2" id="KW-1185">Reference proteome</keyword>